<evidence type="ECO:0000313" key="5">
    <source>
        <dbReference type="Proteomes" id="UP000189661"/>
    </source>
</evidence>
<dbReference type="Pfam" id="PF00005">
    <property type="entry name" value="ABC_tran"/>
    <property type="match status" value="1"/>
</dbReference>
<proteinExistence type="predicted"/>
<sequence>MTTMIEVHNVTKVFGGQTVLENIDLTVEKGKTVGIVGGNGSGKSVLFKTICGFTKPDNGFIKIRNEVLGKGIDFPVNVGVFINSPGYIEIYSGFKNLQFLAAINKKVTDQQIKDTMTLVGLNPDNKTKVKNYSLGMQQKLGIAQAIMEDQDIIILDEPFNALDYKTYNDIKEVITNLQASERTILLTSHHFADIEELCDEVYVISEGKLQPLTNEMKSLYLKR</sequence>
<keyword evidence="5" id="KW-1185">Reference proteome</keyword>
<evidence type="ECO:0000313" key="4">
    <source>
        <dbReference type="EMBL" id="AQU79561.1"/>
    </source>
</evidence>
<keyword evidence="2 4" id="KW-0067">ATP-binding</keyword>
<dbReference type="PANTHER" id="PTHR43158:SF7">
    <property type="entry name" value="ABC TRANSPORTER, ATP-BINDING PROTEIN"/>
    <property type="match status" value="1"/>
</dbReference>
<gene>
    <name evidence="4" type="ORF">AJGP001_09950</name>
</gene>
<dbReference type="SMART" id="SM00382">
    <property type="entry name" value="AAA"/>
    <property type="match status" value="1"/>
</dbReference>
<feature type="domain" description="ABC transporter" evidence="3">
    <location>
        <begin position="5"/>
        <end position="221"/>
    </location>
</feature>
<reference evidence="4 5" key="1">
    <citation type="submission" date="2017-01" db="EMBL/GenBank/DDBJ databases">
        <title>Planococcus faecalis genome complete sequence.</title>
        <authorList>
            <person name="Lee P.C."/>
        </authorList>
    </citation>
    <scope>NUCLEOTIDE SEQUENCE [LARGE SCALE GENOMIC DNA]</scope>
    <source>
        <strain evidence="4 5">AJ003</strain>
    </source>
</reference>
<dbReference type="InterPro" id="IPR003593">
    <property type="entry name" value="AAA+_ATPase"/>
</dbReference>
<dbReference type="PROSITE" id="PS50893">
    <property type="entry name" value="ABC_TRANSPORTER_2"/>
    <property type="match status" value="1"/>
</dbReference>
<organism evidence="4 5">
    <name type="scientific">Planococcus faecalis</name>
    <dbReference type="NCBI Taxonomy" id="1598147"/>
    <lineage>
        <taxon>Bacteria</taxon>
        <taxon>Bacillati</taxon>
        <taxon>Bacillota</taxon>
        <taxon>Bacilli</taxon>
        <taxon>Bacillales</taxon>
        <taxon>Caryophanaceae</taxon>
        <taxon>Planococcus</taxon>
    </lineage>
</organism>
<protein>
    <submittedName>
        <fullName evidence="4">Multidrug ABC transporter ATP-binding protein</fullName>
    </submittedName>
</protein>
<keyword evidence="1" id="KW-0547">Nucleotide-binding</keyword>
<accession>A0ABN4XIK0</accession>
<dbReference type="PANTHER" id="PTHR43158">
    <property type="entry name" value="SKFA PEPTIDE EXPORT ATP-BINDING PROTEIN SKFE"/>
    <property type="match status" value="1"/>
</dbReference>
<dbReference type="Proteomes" id="UP000189661">
    <property type="component" value="Chromosome"/>
</dbReference>
<dbReference type="InterPro" id="IPR027417">
    <property type="entry name" value="P-loop_NTPase"/>
</dbReference>
<dbReference type="InterPro" id="IPR017871">
    <property type="entry name" value="ABC_transporter-like_CS"/>
</dbReference>
<name>A0ABN4XIK0_9BACL</name>
<dbReference type="RefSeq" id="WP_071153757.1">
    <property type="nucleotide sequence ID" value="NZ_CP019401.1"/>
</dbReference>
<dbReference type="GO" id="GO:0005524">
    <property type="term" value="F:ATP binding"/>
    <property type="evidence" value="ECO:0007669"/>
    <property type="project" value="UniProtKB-KW"/>
</dbReference>
<dbReference type="SUPFAM" id="SSF52540">
    <property type="entry name" value="P-loop containing nucleoside triphosphate hydrolases"/>
    <property type="match status" value="1"/>
</dbReference>
<dbReference type="InterPro" id="IPR003439">
    <property type="entry name" value="ABC_transporter-like_ATP-bd"/>
</dbReference>
<dbReference type="CDD" id="cd03230">
    <property type="entry name" value="ABC_DR_subfamily_A"/>
    <property type="match status" value="1"/>
</dbReference>
<dbReference type="Gene3D" id="3.40.50.300">
    <property type="entry name" value="P-loop containing nucleotide triphosphate hydrolases"/>
    <property type="match status" value="1"/>
</dbReference>
<dbReference type="PROSITE" id="PS00211">
    <property type="entry name" value="ABC_TRANSPORTER_1"/>
    <property type="match status" value="1"/>
</dbReference>
<evidence type="ECO:0000259" key="3">
    <source>
        <dbReference type="PROSITE" id="PS50893"/>
    </source>
</evidence>
<evidence type="ECO:0000256" key="1">
    <source>
        <dbReference type="ARBA" id="ARBA00022741"/>
    </source>
</evidence>
<evidence type="ECO:0000256" key="2">
    <source>
        <dbReference type="ARBA" id="ARBA00022840"/>
    </source>
</evidence>
<dbReference type="EMBL" id="CP019401">
    <property type="protein sequence ID" value="AQU79561.1"/>
    <property type="molecule type" value="Genomic_DNA"/>
</dbReference>